<keyword evidence="4" id="KW-1185">Reference proteome</keyword>
<dbReference type="Proteomes" id="UP000664628">
    <property type="component" value="Unassembled WGS sequence"/>
</dbReference>
<dbReference type="SMART" id="SM00530">
    <property type="entry name" value="HTH_XRE"/>
    <property type="match status" value="1"/>
</dbReference>
<dbReference type="InterPro" id="IPR001387">
    <property type="entry name" value="Cro/C1-type_HTH"/>
</dbReference>
<dbReference type="SUPFAM" id="SSF47413">
    <property type="entry name" value="lambda repressor-like DNA-binding domains"/>
    <property type="match status" value="1"/>
</dbReference>
<comment type="caution">
    <text evidence="3">The sequence shown here is derived from an EMBL/GenBank/DDBJ whole genome shotgun (WGS) entry which is preliminary data.</text>
</comment>
<proteinExistence type="predicted"/>
<organism evidence="3 4">
    <name type="scientific">Fibrella forsythiae</name>
    <dbReference type="NCBI Taxonomy" id="2817061"/>
    <lineage>
        <taxon>Bacteria</taxon>
        <taxon>Pseudomonadati</taxon>
        <taxon>Bacteroidota</taxon>
        <taxon>Cytophagia</taxon>
        <taxon>Cytophagales</taxon>
        <taxon>Spirosomataceae</taxon>
        <taxon>Fibrella</taxon>
    </lineage>
</organism>
<dbReference type="PANTHER" id="PTHR36924:SF1">
    <property type="entry name" value="ANTITOXIN HIGA-1"/>
    <property type="match status" value="1"/>
</dbReference>
<dbReference type="PROSITE" id="PS50943">
    <property type="entry name" value="HTH_CROC1"/>
    <property type="match status" value="1"/>
</dbReference>
<gene>
    <name evidence="3" type="ORF">J2I46_18455</name>
</gene>
<accession>A0ABS3JKP8</accession>
<evidence type="ECO:0000313" key="4">
    <source>
        <dbReference type="Proteomes" id="UP000664628"/>
    </source>
</evidence>
<protein>
    <submittedName>
        <fullName evidence="3">HigA family addiction module antidote protein</fullName>
    </submittedName>
</protein>
<dbReference type="Pfam" id="PF01381">
    <property type="entry name" value="HTH_3"/>
    <property type="match status" value="1"/>
</dbReference>
<dbReference type="EMBL" id="JAFMYW010000005">
    <property type="protein sequence ID" value="MBO0950584.1"/>
    <property type="molecule type" value="Genomic_DNA"/>
</dbReference>
<dbReference type="InterPro" id="IPR013430">
    <property type="entry name" value="Toxin_antidote_HigA"/>
</dbReference>
<dbReference type="CDD" id="cd00093">
    <property type="entry name" value="HTH_XRE"/>
    <property type="match status" value="1"/>
</dbReference>
<evidence type="ECO:0000313" key="3">
    <source>
        <dbReference type="EMBL" id="MBO0950584.1"/>
    </source>
</evidence>
<name>A0ABS3JKP8_9BACT</name>
<evidence type="ECO:0000256" key="1">
    <source>
        <dbReference type="ARBA" id="ARBA00023125"/>
    </source>
</evidence>
<keyword evidence="1" id="KW-0238">DNA-binding</keyword>
<dbReference type="PANTHER" id="PTHR36924">
    <property type="entry name" value="ANTITOXIN HIGA-1"/>
    <property type="match status" value="1"/>
</dbReference>
<evidence type="ECO:0000259" key="2">
    <source>
        <dbReference type="PROSITE" id="PS50943"/>
    </source>
</evidence>
<dbReference type="InterPro" id="IPR010982">
    <property type="entry name" value="Lambda_DNA-bd_dom_sf"/>
</dbReference>
<dbReference type="Gene3D" id="1.10.260.40">
    <property type="entry name" value="lambda repressor-like DNA-binding domains"/>
    <property type="match status" value="1"/>
</dbReference>
<feature type="domain" description="HTH cro/C1-type" evidence="2">
    <location>
        <begin position="30"/>
        <end position="75"/>
    </location>
</feature>
<reference evidence="3 4" key="1">
    <citation type="submission" date="2021-03" db="EMBL/GenBank/DDBJ databases">
        <title>Fibrella sp. HMF5405 genome sequencing and assembly.</title>
        <authorList>
            <person name="Kang H."/>
            <person name="Kim H."/>
            <person name="Bae S."/>
            <person name="Joh K."/>
        </authorList>
    </citation>
    <scope>NUCLEOTIDE SEQUENCE [LARGE SCALE GENOMIC DNA]</scope>
    <source>
        <strain evidence="3 4">HMF5405</strain>
    </source>
</reference>
<dbReference type="NCBIfam" id="TIGR02607">
    <property type="entry name" value="antidote_HigA"/>
    <property type="match status" value="1"/>
</dbReference>
<sequence length="112" mass="12721">MIKRGMRPPHAGSMLRDMMEGIMEETGQELTIREVAKGLGTTPKTLSNILNEHQGISSEMAIRLAEAFGSTPDFWLKLQRDYDLWHADKKVDRSNIQHFWPVQGQGMQPSIV</sequence>